<feature type="chain" id="PRO_5046763187" evidence="2">
    <location>
        <begin position="21"/>
        <end position="317"/>
    </location>
</feature>
<dbReference type="EMBL" id="CP137852">
    <property type="protein sequence ID" value="WPB83045.1"/>
    <property type="molecule type" value="Genomic_DNA"/>
</dbReference>
<comment type="similarity">
    <text evidence="1">Belongs to the UPF0065 (bug) family.</text>
</comment>
<dbReference type="PANTHER" id="PTHR42928">
    <property type="entry name" value="TRICARBOXYLATE-BINDING PROTEIN"/>
    <property type="match status" value="1"/>
</dbReference>
<sequence>MRRRTLLAAGGLALPGIARAAWPQDRPIEVIIPFPPGGGVDQMGRLVAHHLPRHLPGARTAVINRPGAGGQIGFEALFNAAPDGFTIGAATNTAMHAIAIERRPRYRPDEFTLIANVVDDPGAFWVTTRSPLRTLDDLRMAARGRPGEIGVGTAGIGSDDHMLLLAFEAAAGVNLLHVPYAGTAPIQRDLLVGTLAIGAFNGSEALTLLRDGRIRGLAQGGPERWAPLGPVPTFREAGFDVLGGSSRGIAAPPGLHPEITLQYELAFTAMLADPDFLRDAAQQGFPMRPLVGRPYRQMMAADYANLRALWQRRPWRE</sequence>
<proteinExistence type="inferred from homology"/>
<feature type="signal peptide" evidence="2">
    <location>
        <begin position="1"/>
        <end position="20"/>
    </location>
</feature>
<dbReference type="InterPro" id="IPR042100">
    <property type="entry name" value="Bug_dom1"/>
</dbReference>
<accession>A0ABZ0PBN4</accession>
<reference evidence="3 4" key="1">
    <citation type="submission" date="2023-11" db="EMBL/GenBank/DDBJ databases">
        <title>Arctic aerobic anoxygenic photoheterotroph Sediminicoccus rosea KRV36 adapts its photosynthesis to long days of polar summer.</title>
        <authorList>
            <person name="Tomasch J."/>
            <person name="Kopejtka K."/>
            <person name="Bily T."/>
            <person name="Gardiner A.T."/>
            <person name="Gardian Z."/>
            <person name="Shivaramu S."/>
            <person name="Koblizek M."/>
            <person name="Engelhardt F."/>
            <person name="Kaftan D."/>
        </authorList>
    </citation>
    <scope>NUCLEOTIDE SEQUENCE [LARGE SCALE GENOMIC DNA]</scope>
    <source>
        <strain evidence="3 4">R-30</strain>
    </source>
</reference>
<dbReference type="Gene3D" id="3.40.190.150">
    <property type="entry name" value="Bordetella uptake gene, domain 1"/>
    <property type="match status" value="1"/>
</dbReference>
<name>A0ABZ0PBN4_9PROT</name>
<dbReference type="PANTHER" id="PTHR42928:SF5">
    <property type="entry name" value="BLR1237 PROTEIN"/>
    <property type="match status" value="1"/>
</dbReference>
<dbReference type="CDD" id="cd07012">
    <property type="entry name" value="PBP2_Bug_TTT"/>
    <property type="match status" value="1"/>
</dbReference>
<gene>
    <name evidence="3" type="ORF">R9Z33_13115</name>
</gene>
<keyword evidence="2" id="KW-0732">Signal</keyword>
<evidence type="ECO:0000256" key="2">
    <source>
        <dbReference type="SAM" id="SignalP"/>
    </source>
</evidence>
<dbReference type="Gene3D" id="3.40.190.10">
    <property type="entry name" value="Periplasmic binding protein-like II"/>
    <property type="match status" value="1"/>
</dbReference>
<dbReference type="InterPro" id="IPR005064">
    <property type="entry name" value="BUG"/>
</dbReference>
<keyword evidence="4" id="KW-1185">Reference proteome</keyword>
<organism evidence="3 4">
    <name type="scientific">Sediminicoccus rosea</name>
    <dbReference type="NCBI Taxonomy" id="1225128"/>
    <lineage>
        <taxon>Bacteria</taxon>
        <taxon>Pseudomonadati</taxon>
        <taxon>Pseudomonadota</taxon>
        <taxon>Alphaproteobacteria</taxon>
        <taxon>Acetobacterales</taxon>
        <taxon>Roseomonadaceae</taxon>
        <taxon>Sediminicoccus</taxon>
    </lineage>
</organism>
<dbReference type="Proteomes" id="UP001305521">
    <property type="component" value="Chromosome"/>
</dbReference>
<dbReference type="Pfam" id="PF03401">
    <property type="entry name" value="TctC"/>
    <property type="match status" value="1"/>
</dbReference>
<evidence type="ECO:0000313" key="3">
    <source>
        <dbReference type="EMBL" id="WPB83045.1"/>
    </source>
</evidence>
<evidence type="ECO:0000256" key="1">
    <source>
        <dbReference type="ARBA" id="ARBA00006987"/>
    </source>
</evidence>
<evidence type="ECO:0000313" key="4">
    <source>
        <dbReference type="Proteomes" id="UP001305521"/>
    </source>
</evidence>
<dbReference type="RefSeq" id="WP_318647026.1">
    <property type="nucleotide sequence ID" value="NZ_CP137852.1"/>
</dbReference>
<protein>
    <submittedName>
        <fullName evidence="3">Tripartite tricarboxylate transporter substrate binding protein</fullName>
    </submittedName>
</protein>
<dbReference type="PIRSF" id="PIRSF017082">
    <property type="entry name" value="YflP"/>
    <property type="match status" value="1"/>
</dbReference>